<dbReference type="PROSITE" id="PS00571">
    <property type="entry name" value="AMIDASES"/>
    <property type="match status" value="1"/>
</dbReference>
<evidence type="ECO:0000313" key="12">
    <source>
        <dbReference type="EMBL" id="RFU16582.1"/>
    </source>
</evidence>
<evidence type="ECO:0000256" key="5">
    <source>
        <dbReference type="ARBA" id="ARBA00022598"/>
    </source>
</evidence>
<evidence type="ECO:0000256" key="4">
    <source>
        <dbReference type="ARBA" id="ARBA00014428"/>
    </source>
</evidence>
<feature type="active site" description="Charge relay system" evidence="10">
    <location>
        <position position="160"/>
    </location>
</feature>
<keyword evidence="8 10" id="KW-0648">Protein biosynthesis</keyword>
<dbReference type="PANTHER" id="PTHR11895:SF151">
    <property type="entry name" value="GLUTAMYL-TRNA(GLN) AMIDOTRANSFERASE SUBUNIT A"/>
    <property type="match status" value="1"/>
</dbReference>
<evidence type="ECO:0000259" key="11">
    <source>
        <dbReference type="Pfam" id="PF01425"/>
    </source>
</evidence>
<keyword evidence="12" id="KW-0808">Transferase</keyword>
<keyword evidence="7 10" id="KW-0067">ATP-binding</keyword>
<organism evidence="12 13">
    <name type="scientific">Paracidobacterium acidisoli</name>
    <dbReference type="NCBI Taxonomy" id="2303751"/>
    <lineage>
        <taxon>Bacteria</taxon>
        <taxon>Pseudomonadati</taxon>
        <taxon>Acidobacteriota</taxon>
        <taxon>Terriglobia</taxon>
        <taxon>Terriglobales</taxon>
        <taxon>Acidobacteriaceae</taxon>
        <taxon>Paracidobacterium</taxon>
    </lineage>
</organism>
<reference evidence="12 13" key="1">
    <citation type="submission" date="2018-08" db="EMBL/GenBank/DDBJ databases">
        <title>Acidipila sp. 4G-K13, an acidobacterium isolated from forest soil.</title>
        <authorList>
            <person name="Gao Z.-H."/>
            <person name="Qiu L.-H."/>
        </authorList>
    </citation>
    <scope>NUCLEOTIDE SEQUENCE [LARGE SCALE GENOMIC DNA]</scope>
    <source>
        <strain evidence="12 13">4G-K13</strain>
    </source>
</reference>
<evidence type="ECO:0000256" key="10">
    <source>
        <dbReference type="HAMAP-Rule" id="MF_00120"/>
    </source>
</evidence>
<dbReference type="InterPro" id="IPR020556">
    <property type="entry name" value="Amidase_CS"/>
</dbReference>
<dbReference type="Proteomes" id="UP000264702">
    <property type="component" value="Unassembled WGS sequence"/>
</dbReference>
<dbReference type="EC" id="6.3.5.7" evidence="3 10"/>
<dbReference type="InterPro" id="IPR004412">
    <property type="entry name" value="GatA"/>
</dbReference>
<evidence type="ECO:0000313" key="13">
    <source>
        <dbReference type="Proteomes" id="UP000264702"/>
    </source>
</evidence>
<comment type="function">
    <text evidence="10">Allows the formation of correctly charged Gln-tRNA(Gln) through the transamidation of misacylated Glu-tRNA(Gln) in organisms which lack glutaminyl-tRNA synthetase. The reaction takes place in the presence of glutamine and ATP through an activated gamma-phospho-Glu-tRNA(Gln).</text>
</comment>
<feature type="active site" description="Charge relay system" evidence="10">
    <location>
        <position position="85"/>
    </location>
</feature>
<feature type="domain" description="Amidase" evidence="11">
    <location>
        <begin position="30"/>
        <end position="474"/>
    </location>
</feature>
<dbReference type="PANTHER" id="PTHR11895">
    <property type="entry name" value="TRANSAMIDASE"/>
    <property type="match status" value="1"/>
</dbReference>
<dbReference type="GO" id="GO:0005524">
    <property type="term" value="F:ATP binding"/>
    <property type="evidence" value="ECO:0007669"/>
    <property type="project" value="UniProtKB-KW"/>
</dbReference>
<proteinExistence type="inferred from homology"/>
<gene>
    <name evidence="10 12" type="primary">gatA</name>
    <name evidence="12" type="ORF">D0Y96_14090</name>
</gene>
<name>A0A372INQ5_9BACT</name>
<dbReference type="InterPro" id="IPR000120">
    <property type="entry name" value="Amidase"/>
</dbReference>
<evidence type="ECO:0000256" key="2">
    <source>
        <dbReference type="ARBA" id="ARBA00011123"/>
    </source>
</evidence>
<dbReference type="NCBIfam" id="TIGR00132">
    <property type="entry name" value="gatA"/>
    <property type="match status" value="1"/>
</dbReference>
<evidence type="ECO:0000256" key="1">
    <source>
        <dbReference type="ARBA" id="ARBA00008069"/>
    </source>
</evidence>
<comment type="catalytic activity">
    <reaction evidence="9 10">
        <text>L-glutamyl-tRNA(Gln) + L-glutamine + ATP + H2O = L-glutaminyl-tRNA(Gln) + L-glutamate + ADP + phosphate + H(+)</text>
        <dbReference type="Rhea" id="RHEA:17521"/>
        <dbReference type="Rhea" id="RHEA-COMP:9681"/>
        <dbReference type="Rhea" id="RHEA-COMP:9684"/>
        <dbReference type="ChEBI" id="CHEBI:15377"/>
        <dbReference type="ChEBI" id="CHEBI:15378"/>
        <dbReference type="ChEBI" id="CHEBI:29985"/>
        <dbReference type="ChEBI" id="CHEBI:30616"/>
        <dbReference type="ChEBI" id="CHEBI:43474"/>
        <dbReference type="ChEBI" id="CHEBI:58359"/>
        <dbReference type="ChEBI" id="CHEBI:78520"/>
        <dbReference type="ChEBI" id="CHEBI:78521"/>
        <dbReference type="ChEBI" id="CHEBI:456216"/>
        <dbReference type="EC" id="6.3.5.7"/>
    </reaction>
</comment>
<evidence type="ECO:0000256" key="3">
    <source>
        <dbReference type="ARBA" id="ARBA00012739"/>
    </source>
</evidence>
<dbReference type="OrthoDB" id="9811471at2"/>
<keyword evidence="13" id="KW-1185">Reference proteome</keyword>
<evidence type="ECO:0000256" key="6">
    <source>
        <dbReference type="ARBA" id="ARBA00022741"/>
    </source>
</evidence>
<sequence>MTVSASAVHTEKSIGQIRSALTSGEAKAGDIVRNTLARIEAEDARIHAFLSVNPDYTLAQAQRIDDLAASGASLPPLAGVPIGIKDVLTLEGFPATAGSKILEGYRPPYTATAVRRLADAGAVFVGKINCDEFAMGSSNENSAYGPVRNPHDLDRVPGGSSGGSAAAVAAGMATATLGTDTGGSIRQPASFCGVVGVLPTYGRVSRYGLIAFASSLDRVGPFAATVRDAAAVLGVIAGHDPLDATSSPLPVPDYAAALDATTGVAGLRLGVPSEYFAEGLDPEVRAAIDSGIEQLRAAGAEIKPISLPHTRYAVPTYYVIATAEASANLARFDGVRYGLRAPESNTLSAMYRKTRDLGFGAEVKRRILLGTYVLSAGYYDAYYRKAQQVRRLLTDDFLAAFREVDAIITPVAPTPAFRLGEKTDDPVSMYLADIYTVTASLAGICGISVPCGKSKTGLPIGMQILGKHFDESTLFRVAQIVEGFQG</sequence>
<keyword evidence="6 10" id="KW-0547">Nucleotide-binding</keyword>
<dbReference type="HAMAP" id="MF_00120">
    <property type="entry name" value="GatA"/>
    <property type="match status" value="1"/>
</dbReference>
<comment type="subunit">
    <text evidence="2 10">Heterotrimer of A, B and C subunits.</text>
</comment>
<dbReference type="GO" id="GO:0030956">
    <property type="term" value="C:glutamyl-tRNA(Gln) amidotransferase complex"/>
    <property type="evidence" value="ECO:0007669"/>
    <property type="project" value="InterPro"/>
</dbReference>
<feature type="active site" description="Acyl-ester intermediate" evidence="10">
    <location>
        <position position="184"/>
    </location>
</feature>
<protein>
    <recommendedName>
        <fullName evidence="4 10">Glutamyl-tRNA(Gln) amidotransferase subunit A</fullName>
        <shortName evidence="10">Glu-ADT subunit A</shortName>
        <ecNumber evidence="3 10">6.3.5.7</ecNumber>
    </recommendedName>
</protein>
<dbReference type="SUPFAM" id="SSF75304">
    <property type="entry name" value="Amidase signature (AS) enzymes"/>
    <property type="match status" value="1"/>
</dbReference>
<dbReference type="AlphaFoldDB" id="A0A372INQ5"/>
<keyword evidence="5 10" id="KW-0436">Ligase</keyword>
<comment type="similarity">
    <text evidence="1 10">Belongs to the amidase family. GatA subfamily.</text>
</comment>
<accession>A0A372INQ5</accession>
<dbReference type="RefSeq" id="WP_117300923.1">
    <property type="nucleotide sequence ID" value="NZ_QVQT02000004.1"/>
</dbReference>
<evidence type="ECO:0000256" key="7">
    <source>
        <dbReference type="ARBA" id="ARBA00022840"/>
    </source>
</evidence>
<evidence type="ECO:0000256" key="8">
    <source>
        <dbReference type="ARBA" id="ARBA00022917"/>
    </source>
</evidence>
<dbReference type="Gene3D" id="3.90.1300.10">
    <property type="entry name" value="Amidase signature (AS) domain"/>
    <property type="match status" value="1"/>
</dbReference>
<comment type="caution">
    <text evidence="12">The sequence shown here is derived from an EMBL/GenBank/DDBJ whole genome shotgun (WGS) entry which is preliminary data.</text>
</comment>
<dbReference type="GO" id="GO:0006412">
    <property type="term" value="P:translation"/>
    <property type="evidence" value="ECO:0007669"/>
    <property type="project" value="UniProtKB-UniRule"/>
</dbReference>
<dbReference type="EMBL" id="QVQT01000004">
    <property type="protein sequence ID" value="RFU16582.1"/>
    <property type="molecule type" value="Genomic_DNA"/>
</dbReference>
<dbReference type="InterPro" id="IPR023631">
    <property type="entry name" value="Amidase_dom"/>
</dbReference>
<dbReference type="Pfam" id="PF01425">
    <property type="entry name" value="Amidase"/>
    <property type="match status" value="1"/>
</dbReference>
<dbReference type="GO" id="GO:0050567">
    <property type="term" value="F:glutaminyl-tRNA synthase (glutamine-hydrolyzing) activity"/>
    <property type="evidence" value="ECO:0007669"/>
    <property type="project" value="UniProtKB-UniRule"/>
</dbReference>
<evidence type="ECO:0000256" key="9">
    <source>
        <dbReference type="ARBA" id="ARBA00047407"/>
    </source>
</evidence>
<dbReference type="InterPro" id="IPR036928">
    <property type="entry name" value="AS_sf"/>
</dbReference>
<dbReference type="GO" id="GO:0016740">
    <property type="term" value="F:transferase activity"/>
    <property type="evidence" value="ECO:0007669"/>
    <property type="project" value="UniProtKB-KW"/>
</dbReference>